<dbReference type="CDD" id="cd03768">
    <property type="entry name" value="SR_ResInv"/>
    <property type="match status" value="1"/>
</dbReference>
<dbReference type="InterPro" id="IPR006119">
    <property type="entry name" value="Resolv_N"/>
</dbReference>
<dbReference type="PANTHER" id="PTHR30461">
    <property type="entry name" value="DNA-INVERTASE FROM LAMBDOID PROPHAGE"/>
    <property type="match status" value="1"/>
</dbReference>
<evidence type="ECO:0000259" key="3">
    <source>
        <dbReference type="PROSITE" id="PS51736"/>
    </source>
</evidence>
<name>A0ABS6BN73_9CLOT</name>
<sequence>MRSFFYARVSSKDQSVERQVSTAKDLGIQDEYIFIEKASGKDFKRPEYQLMKRILRSGDILYIKSLDRLGRNKQMLLDEWKDLIKNKEVDIIVLDMPLLNTTKYKNMKGIEGLMVDLILQLLSYMAEDERTRIKERQKEGISIAMKKGIKFGRKKIPIDENFKAVYSKWKQGNITAVKAMALVDMKNNTFYRRVKEYESI</sequence>
<dbReference type="PANTHER" id="PTHR30461:SF26">
    <property type="entry name" value="RESOLVASE HOMOLOG YNEB"/>
    <property type="match status" value="1"/>
</dbReference>
<feature type="domain" description="Resolvase/invertase-type recombinase catalytic" evidence="3">
    <location>
        <begin position="2"/>
        <end position="148"/>
    </location>
</feature>
<evidence type="ECO:0000313" key="5">
    <source>
        <dbReference type="Proteomes" id="UP000776252"/>
    </source>
</evidence>
<dbReference type="EMBL" id="JAHLDV010000002">
    <property type="protein sequence ID" value="MBU3158381.1"/>
    <property type="molecule type" value="Genomic_DNA"/>
</dbReference>
<accession>A0ABS6BN73</accession>
<protein>
    <submittedName>
        <fullName evidence="4">Recombinase family protein</fullName>
    </submittedName>
</protein>
<dbReference type="RefSeq" id="WP_216145397.1">
    <property type="nucleotide sequence ID" value="NZ_JAHLDV010000002.1"/>
</dbReference>
<dbReference type="InterPro" id="IPR006118">
    <property type="entry name" value="Recombinase_CS"/>
</dbReference>
<dbReference type="SMART" id="SM00857">
    <property type="entry name" value="Resolvase"/>
    <property type="match status" value="1"/>
</dbReference>
<dbReference type="Proteomes" id="UP000776252">
    <property type="component" value="Unassembled WGS sequence"/>
</dbReference>
<dbReference type="PROSITE" id="PS00397">
    <property type="entry name" value="RECOMBINASES_1"/>
    <property type="match status" value="1"/>
</dbReference>
<comment type="similarity">
    <text evidence="1">Belongs to the site-specific recombinase resolvase family.</text>
</comment>
<dbReference type="Pfam" id="PF00239">
    <property type="entry name" value="Resolvase"/>
    <property type="match status" value="1"/>
</dbReference>
<organism evidence="4 5">
    <name type="scientific">Clostridium frigoris</name>
    <dbReference type="NCBI Taxonomy" id="205327"/>
    <lineage>
        <taxon>Bacteria</taxon>
        <taxon>Bacillati</taxon>
        <taxon>Bacillota</taxon>
        <taxon>Clostridia</taxon>
        <taxon>Eubacteriales</taxon>
        <taxon>Clostridiaceae</taxon>
        <taxon>Clostridium</taxon>
    </lineage>
</organism>
<evidence type="ECO:0000256" key="2">
    <source>
        <dbReference type="PROSITE-ProRule" id="PRU10137"/>
    </source>
</evidence>
<comment type="caution">
    <text evidence="4">The sequence shown here is derived from an EMBL/GenBank/DDBJ whole genome shotgun (WGS) entry which is preliminary data.</text>
</comment>
<reference evidence="4 5" key="1">
    <citation type="submission" date="2021-06" db="EMBL/GenBank/DDBJ databases">
        <title>Clostridia strains as spoilage organisms.</title>
        <authorList>
            <person name="Wambui J."/>
            <person name="Stephan R."/>
            <person name="Stevens M.J.A."/>
        </authorList>
    </citation>
    <scope>NUCLEOTIDE SEQUENCE [LARGE SCALE GENOMIC DNA]</scope>
    <source>
        <strain evidence="4 5">DSM 14204</strain>
    </source>
</reference>
<feature type="active site" description="O-(5'-phospho-DNA)-serine intermediate" evidence="2">
    <location>
        <position position="10"/>
    </location>
</feature>
<gene>
    <name evidence="4" type="ORF">KPL37_01175</name>
</gene>
<dbReference type="InterPro" id="IPR050639">
    <property type="entry name" value="SSR_resolvase"/>
</dbReference>
<keyword evidence="5" id="KW-1185">Reference proteome</keyword>
<dbReference type="PROSITE" id="PS51736">
    <property type="entry name" value="RECOMBINASES_3"/>
    <property type="match status" value="1"/>
</dbReference>
<evidence type="ECO:0000256" key="1">
    <source>
        <dbReference type="ARBA" id="ARBA00009913"/>
    </source>
</evidence>
<evidence type="ECO:0000313" key="4">
    <source>
        <dbReference type="EMBL" id="MBU3158381.1"/>
    </source>
</evidence>
<proteinExistence type="inferred from homology"/>